<evidence type="ECO:0000256" key="1">
    <source>
        <dbReference type="SAM" id="MobiDB-lite"/>
    </source>
</evidence>
<keyword evidence="2" id="KW-1185">Reference proteome</keyword>
<feature type="compositionally biased region" description="Basic residues" evidence="1">
    <location>
        <begin position="31"/>
        <end position="41"/>
    </location>
</feature>
<feature type="region of interest" description="Disordered" evidence="1">
    <location>
        <begin position="1"/>
        <end position="47"/>
    </location>
</feature>
<evidence type="ECO:0000313" key="3">
    <source>
        <dbReference type="WBParaSite" id="HCON_00039010-00001"/>
    </source>
</evidence>
<feature type="region of interest" description="Disordered" evidence="1">
    <location>
        <begin position="76"/>
        <end position="108"/>
    </location>
</feature>
<dbReference type="Proteomes" id="UP000025227">
    <property type="component" value="Unplaced"/>
</dbReference>
<dbReference type="WBParaSite" id="HCON_00039010-00001">
    <property type="protein sequence ID" value="HCON_00039010-00001"/>
    <property type="gene ID" value="HCON_00039010"/>
</dbReference>
<feature type="compositionally biased region" description="Basic and acidic residues" evidence="1">
    <location>
        <begin position="10"/>
        <end position="30"/>
    </location>
</feature>
<protein>
    <submittedName>
        <fullName evidence="3">Reverse transcriptase domain-containing protein</fullName>
    </submittedName>
</protein>
<accession>A0A7I4Y182</accession>
<evidence type="ECO:0000313" key="2">
    <source>
        <dbReference type="Proteomes" id="UP000025227"/>
    </source>
</evidence>
<dbReference type="AlphaFoldDB" id="A0A7I4Y182"/>
<name>A0A7I4Y182_HAECO</name>
<sequence length="108" mass="12534">METGEVKGGVGDRPEDMQTEVVERKGAERGSRRRRWKKRTDRKADGYGQAPLWTAVIYFTNEADIKDRLTDGLREHADRQLDGRPQTSRQELTVTEGRQTERQQDMDK</sequence>
<organism evidence="2 3">
    <name type="scientific">Haemonchus contortus</name>
    <name type="common">Barber pole worm</name>
    <dbReference type="NCBI Taxonomy" id="6289"/>
    <lineage>
        <taxon>Eukaryota</taxon>
        <taxon>Metazoa</taxon>
        <taxon>Ecdysozoa</taxon>
        <taxon>Nematoda</taxon>
        <taxon>Chromadorea</taxon>
        <taxon>Rhabditida</taxon>
        <taxon>Rhabditina</taxon>
        <taxon>Rhabditomorpha</taxon>
        <taxon>Strongyloidea</taxon>
        <taxon>Trichostrongylidae</taxon>
        <taxon>Haemonchus</taxon>
    </lineage>
</organism>
<feature type="compositionally biased region" description="Basic and acidic residues" evidence="1">
    <location>
        <begin position="98"/>
        <end position="108"/>
    </location>
</feature>
<reference evidence="3" key="1">
    <citation type="submission" date="2020-12" db="UniProtKB">
        <authorList>
            <consortium name="WormBaseParasite"/>
        </authorList>
    </citation>
    <scope>IDENTIFICATION</scope>
    <source>
        <strain evidence="3">MHco3</strain>
    </source>
</reference>
<proteinExistence type="predicted"/>
<feature type="compositionally biased region" description="Polar residues" evidence="1">
    <location>
        <begin position="85"/>
        <end position="97"/>
    </location>
</feature>